<comment type="caution">
    <text evidence="2">The sequence shown here is derived from an EMBL/GenBank/DDBJ whole genome shotgun (WGS) entry which is preliminary data.</text>
</comment>
<feature type="compositionally biased region" description="Polar residues" evidence="1">
    <location>
        <begin position="50"/>
        <end position="68"/>
    </location>
</feature>
<feature type="region of interest" description="Disordered" evidence="1">
    <location>
        <begin position="260"/>
        <end position="330"/>
    </location>
</feature>
<evidence type="ECO:0000313" key="2">
    <source>
        <dbReference type="EMBL" id="CAE7606299.1"/>
    </source>
</evidence>
<name>A0A812V7L4_9DINO</name>
<evidence type="ECO:0000313" key="3">
    <source>
        <dbReference type="Proteomes" id="UP000604046"/>
    </source>
</evidence>
<reference evidence="2" key="1">
    <citation type="submission" date="2021-02" db="EMBL/GenBank/DDBJ databases">
        <authorList>
            <person name="Dougan E. K."/>
            <person name="Rhodes N."/>
            <person name="Thang M."/>
            <person name="Chan C."/>
        </authorList>
    </citation>
    <scope>NUCLEOTIDE SEQUENCE</scope>
</reference>
<feature type="compositionally biased region" description="Acidic residues" evidence="1">
    <location>
        <begin position="308"/>
        <end position="322"/>
    </location>
</feature>
<dbReference type="AlphaFoldDB" id="A0A812V7L4"/>
<dbReference type="EMBL" id="CAJNDS010002811">
    <property type="protein sequence ID" value="CAE7606299.1"/>
    <property type="molecule type" value="Genomic_DNA"/>
</dbReference>
<evidence type="ECO:0000256" key="1">
    <source>
        <dbReference type="SAM" id="MobiDB-lite"/>
    </source>
</evidence>
<organism evidence="2 3">
    <name type="scientific">Symbiodinium natans</name>
    <dbReference type="NCBI Taxonomy" id="878477"/>
    <lineage>
        <taxon>Eukaryota</taxon>
        <taxon>Sar</taxon>
        <taxon>Alveolata</taxon>
        <taxon>Dinophyceae</taxon>
        <taxon>Suessiales</taxon>
        <taxon>Symbiodiniaceae</taxon>
        <taxon>Symbiodinium</taxon>
    </lineage>
</organism>
<keyword evidence="3" id="KW-1185">Reference proteome</keyword>
<sequence length="372" mass="41790">MDLARLFTKIQCWSCQCGDSEDPVEQKVPVTAMEFRFHHFPDARERRYSESSQGGTSELASETHQNKLSPRELQRQELKQLMRKFATRGMDGVPIQLFDELSGSVRPGMYQIDDLLEYIRLAPEETADSAPYAGPEHIAYICQVVAVASGEECAVHVESGAWNQLTSADQARLLVLVYHTQPHGSLPSVDCRKVCFLESDAASCQMFAMCVRILRRYMEDARQSRHNRLEEALAVLQEGQKMYATQQKVMDTQQEKIERLCRSKPSGTQKAAQQDGPREEAKGEARPQAGAKAWAKAQAARAEKAEAANEESEEDPAEDENEFLGMDTREAEQMIAALQALLAEKEQIHQQLLNEQADAEKRLQALREMGSA</sequence>
<dbReference type="OrthoDB" id="417982at2759"/>
<gene>
    <name evidence="2" type="ORF">SNAT2548_LOCUS34479</name>
</gene>
<dbReference type="Proteomes" id="UP000604046">
    <property type="component" value="Unassembled WGS sequence"/>
</dbReference>
<proteinExistence type="predicted"/>
<feature type="compositionally biased region" description="Basic and acidic residues" evidence="1">
    <location>
        <begin position="276"/>
        <end position="285"/>
    </location>
</feature>
<protein>
    <submittedName>
        <fullName evidence="2">Uncharacterized protein</fullName>
    </submittedName>
</protein>
<feature type="region of interest" description="Disordered" evidence="1">
    <location>
        <begin position="44"/>
        <end position="72"/>
    </location>
</feature>
<accession>A0A812V7L4</accession>
<feature type="compositionally biased region" description="Low complexity" evidence="1">
    <location>
        <begin position="286"/>
        <end position="300"/>
    </location>
</feature>